<sequence>MILFVCSQGKLRSRTAELLALFGGVHARSAGSDKDADVPLNDALIRQATLIVCMEKKHHEAVKEFQHYGSCPAVLLGIPDEFDRLQDELVRDLIFQTRFHDTALAAAMERGAALLAAQPGYRAALGTRTPRIFGSSNEAYSVFPQ</sequence>
<comment type="caution">
    <text evidence="1">The sequence shown here is derived from an EMBL/GenBank/DDBJ whole genome shotgun (WGS) entry which is preliminary data.</text>
</comment>
<proteinExistence type="predicted"/>
<dbReference type="AlphaFoldDB" id="A0A106QCL6"/>
<organism evidence="1 2">
    <name type="scientific">Burkholderia ubonensis</name>
    <dbReference type="NCBI Taxonomy" id="101571"/>
    <lineage>
        <taxon>Bacteria</taxon>
        <taxon>Pseudomonadati</taxon>
        <taxon>Pseudomonadota</taxon>
        <taxon>Betaproteobacteria</taxon>
        <taxon>Burkholderiales</taxon>
        <taxon>Burkholderiaceae</taxon>
        <taxon>Burkholderia</taxon>
        <taxon>Burkholderia cepacia complex</taxon>
    </lineage>
</organism>
<name>A0A106QCL6_9BURK</name>
<dbReference type="RefSeq" id="WP_060192358.1">
    <property type="nucleotide sequence ID" value="NZ_LPHD01000049.1"/>
</dbReference>
<dbReference type="SUPFAM" id="SSF52788">
    <property type="entry name" value="Phosphotyrosine protein phosphatases I"/>
    <property type="match status" value="1"/>
</dbReference>
<protein>
    <submittedName>
        <fullName evidence="1">Uncharacterized protein</fullName>
    </submittedName>
</protein>
<accession>A0A106QCL6</accession>
<gene>
    <name evidence="1" type="ORF">WL29_21740</name>
</gene>
<dbReference type="EMBL" id="LPHD01000049">
    <property type="protein sequence ID" value="KWA83990.1"/>
    <property type="molecule type" value="Genomic_DNA"/>
</dbReference>
<reference evidence="1 2" key="1">
    <citation type="submission" date="2015-11" db="EMBL/GenBank/DDBJ databases">
        <title>Expanding the genomic diversity of Burkholderia species for the development of highly accurate diagnostics.</title>
        <authorList>
            <person name="Sahl J."/>
            <person name="Keim P."/>
            <person name="Wagner D."/>
        </authorList>
    </citation>
    <scope>NUCLEOTIDE SEQUENCE [LARGE SCALE GENOMIC DNA]</scope>
    <source>
        <strain evidence="1 2">MSMB2087WGS</strain>
    </source>
</reference>
<dbReference type="Proteomes" id="UP000060630">
    <property type="component" value="Unassembled WGS sequence"/>
</dbReference>
<dbReference type="InterPro" id="IPR036196">
    <property type="entry name" value="Ptyr_pPase_sf"/>
</dbReference>
<evidence type="ECO:0000313" key="1">
    <source>
        <dbReference type="EMBL" id="KWA83990.1"/>
    </source>
</evidence>
<evidence type="ECO:0000313" key="2">
    <source>
        <dbReference type="Proteomes" id="UP000060630"/>
    </source>
</evidence>